<evidence type="ECO:0000256" key="2">
    <source>
        <dbReference type="ARBA" id="ARBA00022801"/>
    </source>
</evidence>
<evidence type="ECO:0000256" key="3">
    <source>
        <dbReference type="ARBA" id="ARBA00023085"/>
    </source>
</evidence>
<evidence type="ECO:0000313" key="5">
    <source>
        <dbReference type="EMBL" id="KQK19172.1"/>
    </source>
</evidence>
<evidence type="ECO:0000313" key="6">
    <source>
        <dbReference type="EnsemblPlants" id="KQK19172"/>
    </source>
</evidence>
<proteinExistence type="predicted"/>
<dbReference type="InParanoid" id="I1H047"/>
<dbReference type="GO" id="GO:0042545">
    <property type="term" value="P:cell wall modification"/>
    <property type="evidence" value="ECO:0007669"/>
    <property type="project" value="InterPro"/>
</dbReference>
<keyword evidence="3" id="KW-0063">Aspartyl esterase</keyword>
<dbReference type="GO" id="GO:0045490">
    <property type="term" value="P:pectin catabolic process"/>
    <property type="evidence" value="ECO:0007669"/>
    <property type="project" value="UniProtKB-UniPathway"/>
</dbReference>
<dbReference type="eggNOG" id="ENOG502R64Q">
    <property type="taxonomic scope" value="Eukaryota"/>
</dbReference>
<dbReference type="Proteomes" id="UP000008810">
    <property type="component" value="Chromosome 1"/>
</dbReference>
<comment type="pathway">
    <text evidence="1">Glycan metabolism; pectin degradation; 2-dehydro-3-deoxy-D-gluconate from pectin: step 1/5.</text>
</comment>
<dbReference type="InterPro" id="IPR011050">
    <property type="entry name" value="Pectin_lyase_fold/virulence"/>
</dbReference>
<reference evidence="6" key="3">
    <citation type="submission" date="2018-08" db="UniProtKB">
        <authorList>
            <consortium name="EnsemblPlants"/>
        </authorList>
    </citation>
    <scope>IDENTIFICATION</scope>
    <source>
        <strain evidence="6">cv. Bd21</strain>
    </source>
</reference>
<organism evidence="5">
    <name type="scientific">Brachypodium distachyon</name>
    <name type="common">Purple false brome</name>
    <name type="synonym">Trachynia distachya</name>
    <dbReference type="NCBI Taxonomy" id="15368"/>
    <lineage>
        <taxon>Eukaryota</taxon>
        <taxon>Viridiplantae</taxon>
        <taxon>Streptophyta</taxon>
        <taxon>Embryophyta</taxon>
        <taxon>Tracheophyta</taxon>
        <taxon>Spermatophyta</taxon>
        <taxon>Magnoliopsida</taxon>
        <taxon>Liliopsida</taxon>
        <taxon>Poales</taxon>
        <taxon>Poaceae</taxon>
        <taxon>BOP clade</taxon>
        <taxon>Pooideae</taxon>
        <taxon>Stipodae</taxon>
        <taxon>Brachypodieae</taxon>
        <taxon>Brachypodium</taxon>
    </lineage>
</organism>
<dbReference type="STRING" id="15368.I1H047"/>
<accession>I1H047</accession>
<protein>
    <recommendedName>
        <fullName evidence="4">Pectinesterase catalytic domain-containing protein</fullName>
    </recommendedName>
</protein>
<dbReference type="InterPro" id="IPR000070">
    <property type="entry name" value="Pectinesterase_cat"/>
</dbReference>
<reference evidence="5" key="2">
    <citation type="submission" date="2017-06" db="EMBL/GenBank/DDBJ databases">
        <title>WGS assembly of Brachypodium distachyon.</title>
        <authorList>
            <consortium name="The International Brachypodium Initiative"/>
            <person name="Lucas S."/>
            <person name="Harmon-Smith M."/>
            <person name="Lail K."/>
            <person name="Tice H."/>
            <person name="Grimwood J."/>
            <person name="Bruce D."/>
            <person name="Barry K."/>
            <person name="Shu S."/>
            <person name="Lindquist E."/>
            <person name="Wang M."/>
            <person name="Pitluck S."/>
            <person name="Vogel J.P."/>
            <person name="Garvin D.F."/>
            <person name="Mockler T.C."/>
            <person name="Schmutz J."/>
            <person name="Rokhsar D."/>
            <person name="Bevan M.W."/>
        </authorList>
    </citation>
    <scope>NUCLEOTIDE SEQUENCE</scope>
    <source>
        <strain evidence="5">Bd21</strain>
    </source>
</reference>
<dbReference type="AlphaFoldDB" id="I1H047"/>
<dbReference type="EnsemblPlants" id="KQK19172">
    <property type="protein sequence ID" value="KQK19172"/>
    <property type="gene ID" value="BRADI_1g46720v3"/>
</dbReference>
<keyword evidence="2" id="KW-0378">Hydrolase</keyword>
<dbReference type="PANTHER" id="PTHR31707">
    <property type="entry name" value="PECTINESTERASE"/>
    <property type="match status" value="1"/>
</dbReference>
<dbReference type="Gramene" id="KQK19172">
    <property type="protein sequence ID" value="KQK19172"/>
    <property type="gene ID" value="BRADI_1g46720v3"/>
</dbReference>
<keyword evidence="7" id="KW-1185">Reference proteome</keyword>
<dbReference type="SUPFAM" id="SSF51126">
    <property type="entry name" value="Pectin lyase-like"/>
    <property type="match status" value="1"/>
</dbReference>
<dbReference type="UniPathway" id="UPA00545">
    <property type="reaction ID" value="UER00823"/>
</dbReference>
<dbReference type="HOGENOM" id="CLU_012243_8_4_1"/>
<feature type="domain" description="Pectinesterase catalytic" evidence="4">
    <location>
        <begin position="32"/>
        <end position="143"/>
    </location>
</feature>
<evidence type="ECO:0000259" key="4">
    <source>
        <dbReference type="Pfam" id="PF01095"/>
    </source>
</evidence>
<evidence type="ECO:0000313" key="7">
    <source>
        <dbReference type="Proteomes" id="UP000008810"/>
    </source>
</evidence>
<dbReference type="FunFam" id="2.160.20.10:FF:000112">
    <property type="entry name" value="Pectinesterase"/>
    <property type="match status" value="1"/>
</dbReference>
<gene>
    <name evidence="5" type="ORF">BRADI_1g46720v3</name>
</gene>
<dbReference type="InterPro" id="IPR012334">
    <property type="entry name" value="Pectin_lyas_fold"/>
</dbReference>
<reference evidence="5 6" key="1">
    <citation type="journal article" date="2010" name="Nature">
        <title>Genome sequencing and analysis of the model grass Brachypodium distachyon.</title>
        <authorList>
            <consortium name="International Brachypodium Initiative"/>
        </authorList>
    </citation>
    <scope>NUCLEOTIDE SEQUENCE [LARGE SCALE GENOMIC DNA]</scope>
    <source>
        <strain evidence="5 6">Bd21</strain>
    </source>
</reference>
<dbReference type="Gene3D" id="2.160.20.10">
    <property type="entry name" value="Single-stranded right-handed beta-helix, Pectin lyase-like"/>
    <property type="match status" value="1"/>
</dbReference>
<dbReference type="EMBL" id="CM000880">
    <property type="protein sequence ID" value="KQK19172.1"/>
    <property type="molecule type" value="Genomic_DNA"/>
</dbReference>
<dbReference type="GO" id="GO:0030599">
    <property type="term" value="F:pectinesterase activity"/>
    <property type="evidence" value="ECO:0007669"/>
    <property type="project" value="InterPro"/>
</dbReference>
<evidence type="ECO:0000256" key="1">
    <source>
        <dbReference type="ARBA" id="ARBA00005184"/>
    </source>
</evidence>
<dbReference type="OrthoDB" id="2019149at2759"/>
<dbReference type="OMA" id="REHEDSM"/>
<sequence length="152" mass="16716">MYSVLAQCKHLSHLRFWGHPRFQRRDSDIISSPDEDTVFAVHNCTVAASPDLGAGTQTFLGRPWGAHARTVVMESYLGPLVDRAGWVGWPGAEPARGDTVYFGEYWNGGPGAGTDGRVGWAGFDEMDYDEAAQFSVDSFILGDDWLRATSFP</sequence>
<name>I1H047_BRADI</name>
<dbReference type="Pfam" id="PF01095">
    <property type="entry name" value="Pectinesterase"/>
    <property type="match status" value="1"/>
</dbReference>